<dbReference type="Pfam" id="PF00501">
    <property type="entry name" value="AMP-binding"/>
    <property type="match status" value="1"/>
</dbReference>
<dbReference type="PANTHER" id="PTHR43201">
    <property type="entry name" value="ACYL-COA SYNTHETASE"/>
    <property type="match status" value="1"/>
</dbReference>
<feature type="region of interest" description="Disordered" evidence="2">
    <location>
        <begin position="305"/>
        <end position="329"/>
    </location>
</feature>
<dbReference type="Gene3D" id="3.30.300.30">
    <property type="match status" value="1"/>
</dbReference>
<dbReference type="InterPro" id="IPR042099">
    <property type="entry name" value="ANL_N_sf"/>
</dbReference>
<sequence length="329" mass="33952">MLDGGPALWLADGPAPRLPRGVGAVVQTSGTTGTARRVVLSRDALRAAAGAARERVGGDLTWHLALPGRYVAGLMVQVRSAVAGRRAPVVPTDLEGLAPTGDGDAISLVPTQLHRALGDAAVTQRLRAFDLILLGGAPLGAGLRERARDAGLAVVESYGMSETSGGVVWDGKPLPGVWIGLCDGRVSIGGSTLFDGYLDDPAATAEAMEEGTLLTHDRGRWEGGRLVITGRVDDVVISGGVNVDLAEVRAAAARIDPETAVLAVPDAEWGTRVVLFAPGGDLAGWREALAGALPRTWLPRQLVGTPIPRTPGGKPDREALSGLIAGENH</sequence>
<gene>
    <name evidence="4" type="ORF">J5A53_03805</name>
</gene>
<feature type="domain" description="AMP-dependent synthetase/ligase" evidence="3">
    <location>
        <begin position="28"/>
        <end position="171"/>
    </location>
</feature>
<reference evidence="4" key="1">
    <citation type="submission" date="2021-03" db="EMBL/GenBank/DDBJ databases">
        <title>Human Oral Microbial Genomes.</title>
        <authorList>
            <person name="Johnston C.D."/>
            <person name="Chen T."/>
            <person name="Dewhirst F.E."/>
        </authorList>
    </citation>
    <scope>NUCLEOTIDE SEQUENCE</scope>
    <source>
        <strain evidence="4">F0714</strain>
    </source>
</reference>
<evidence type="ECO:0000256" key="2">
    <source>
        <dbReference type="SAM" id="MobiDB-lite"/>
    </source>
</evidence>
<dbReference type="InterPro" id="IPR000873">
    <property type="entry name" value="AMP-dep_synth/lig_dom"/>
</dbReference>
<evidence type="ECO:0000256" key="1">
    <source>
        <dbReference type="ARBA" id="ARBA00006432"/>
    </source>
</evidence>
<dbReference type="SUPFAM" id="SSF56801">
    <property type="entry name" value="Acetyl-CoA synthetase-like"/>
    <property type="match status" value="1"/>
</dbReference>
<evidence type="ECO:0000313" key="4">
    <source>
        <dbReference type="EMBL" id="QUC12582.1"/>
    </source>
</evidence>
<dbReference type="EMBL" id="CP072385">
    <property type="protein sequence ID" value="QUC12582.1"/>
    <property type="molecule type" value="Genomic_DNA"/>
</dbReference>
<dbReference type="Proteomes" id="UP000677180">
    <property type="component" value="Chromosome"/>
</dbReference>
<dbReference type="InterPro" id="IPR045851">
    <property type="entry name" value="AMP-bd_C_sf"/>
</dbReference>
<dbReference type="PANTHER" id="PTHR43201:SF8">
    <property type="entry name" value="ACYL-COA SYNTHETASE FAMILY MEMBER 3"/>
    <property type="match status" value="1"/>
</dbReference>
<dbReference type="GO" id="GO:0031956">
    <property type="term" value="F:medium-chain fatty acid-CoA ligase activity"/>
    <property type="evidence" value="ECO:0007669"/>
    <property type="project" value="TreeGrafter"/>
</dbReference>
<dbReference type="AlphaFoldDB" id="A0AB37I1U9"/>
<name>A0AB37I1U9_9ACTN</name>
<comment type="similarity">
    <text evidence="1">Belongs to the ATP-dependent AMP-binding enzyme family.</text>
</comment>
<dbReference type="PROSITE" id="PS00455">
    <property type="entry name" value="AMP_BINDING"/>
    <property type="match status" value="1"/>
</dbReference>
<protein>
    <submittedName>
        <fullName evidence="4">AMP-binding protein</fullName>
    </submittedName>
</protein>
<evidence type="ECO:0000259" key="3">
    <source>
        <dbReference type="Pfam" id="PF00501"/>
    </source>
</evidence>
<dbReference type="InterPro" id="IPR020845">
    <property type="entry name" value="AMP-binding_CS"/>
</dbReference>
<dbReference type="GO" id="GO:0006631">
    <property type="term" value="P:fatty acid metabolic process"/>
    <property type="evidence" value="ECO:0007669"/>
    <property type="project" value="TreeGrafter"/>
</dbReference>
<accession>A0AB37I1U9</accession>
<dbReference type="Gene3D" id="3.40.50.12780">
    <property type="entry name" value="N-terminal domain of ligase-like"/>
    <property type="match status" value="1"/>
</dbReference>
<organism evidence="4 5">
    <name type="scientific">Arachnia propionica</name>
    <dbReference type="NCBI Taxonomy" id="1750"/>
    <lineage>
        <taxon>Bacteria</taxon>
        <taxon>Bacillati</taxon>
        <taxon>Actinomycetota</taxon>
        <taxon>Actinomycetes</taxon>
        <taxon>Propionibacteriales</taxon>
        <taxon>Propionibacteriaceae</taxon>
        <taxon>Arachnia</taxon>
    </lineage>
</organism>
<proteinExistence type="inferred from homology"/>
<evidence type="ECO:0000313" key="5">
    <source>
        <dbReference type="Proteomes" id="UP000677180"/>
    </source>
</evidence>